<keyword evidence="2" id="KW-0378">Hydrolase</keyword>
<name>A0A4Z0BMS2_9BURK</name>
<evidence type="ECO:0000259" key="1">
    <source>
        <dbReference type="Pfam" id="PF13472"/>
    </source>
</evidence>
<gene>
    <name evidence="2" type="ORF">EZ313_19315</name>
</gene>
<dbReference type="OrthoDB" id="8900424at2"/>
<dbReference type="InterPro" id="IPR013830">
    <property type="entry name" value="SGNH_hydro"/>
</dbReference>
<organism evidence="2 3">
    <name type="scientific">Ramlibacter henchirensis</name>
    <dbReference type="NCBI Taxonomy" id="204072"/>
    <lineage>
        <taxon>Bacteria</taxon>
        <taxon>Pseudomonadati</taxon>
        <taxon>Pseudomonadota</taxon>
        <taxon>Betaproteobacteria</taxon>
        <taxon>Burkholderiales</taxon>
        <taxon>Comamonadaceae</taxon>
        <taxon>Ramlibacter</taxon>
    </lineage>
</organism>
<protein>
    <submittedName>
        <fullName evidence="2">SGNH/GDSL hydrolase family protein</fullName>
    </submittedName>
</protein>
<dbReference type="PROSITE" id="PS51257">
    <property type="entry name" value="PROKAR_LIPOPROTEIN"/>
    <property type="match status" value="1"/>
</dbReference>
<dbReference type="EMBL" id="SMLM01000003">
    <property type="protein sequence ID" value="TFZ00606.1"/>
    <property type="molecule type" value="Genomic_DNA"/>
</dbReference>
<dbReference type="RefSeq" id="WP_135264945.1">
    <property type="nucleotide sequence ID" value="NZ_SMLM01000003.1"/>
</dbReference>
<feature type="domain" description="SGNH hydrolase-type esterase" evidence="1">
    <location>
        <begin position="63"/>
        <end position="230"/>
    </location>
</feature>
<dbReference type="AlphaFoldDB" id="A0A4Z0BMS2"/>
<keyword evidence="3" id="KW-1185">Reference proteome</keyword>
<reference evidence="2 3" key="1">
    <citation type="submission" date="2019-03" db="EMBL/GenBank/DDBJ databases">
        <title>Ramlibacter henchirensis DSM 14656, whole genome shotgun sequence.</title>
        <authorList>
            <person name="Zhang X."/>
            <person name="Feng G."/>
            <person name="Zhu H."/>
        </authorList>
    </citation>
    <scope>NUCLEOTIDE SEQUENCE [LARGE SCALE GENOMIC DNA]</scope>
    <source>
        <strain evidence="2 3">DSM 14656</strain>
    </source>
</reference>
<evidence type="ECO:0000313" key="3">
    <source>
        <dbReference type="Proteomes" id="UP000298180"/>
    </source>
</evidence>
<dbReference type="InterPro" id="IPR036514">
    <property type="entry name" value="SGNH_hydro_sf"/>
</dbReference>
<dbReference type="SUPFAM" id="SSF52266">
    <property type="entry name" value="SGNH hydrolase"/>
    <property type="match status" value="1"/>
</dbReference>
<dbReference type="Pfam" id="PF13472">
    <property type="entry name" value="Lipase_GDSL_2"/>
    <property type="match status" value="1"/>
</dbReference>
<proteinExistence type="predicted"/>
<dbReference type="GO" id="GO:0016788">
    <property type="term" value="F:hydrolase activity, acting on ester bonds"/>
    <property type="evidence" value="ECO:0007669"/>
    <property type="project" value="UniProtKB-ARBA"/>
</dbReference>
<sequence length="244" mass="25515">MDRRTALLGLVAALAGCGGGGGSASPAPALAAAPPAAAQGPLAAPPPPGPPAVTLSSNIALWGDSLTDGTSEIPGYSVQLRRIYPSRIVYDGGVWGETSTSITRRVLADRDRRTWVTVFWMGRNNLADPEQVKADIAAAVAHLGGNARFIVMSIINSSDETRGTARHATMTQLNADLASTYHDNFLDVRGHLVDQFDPNSPQDVAAHANDVVPPSLSQDGLHLNGAGYAVVANRVKAFMDAKGW</sequence>
<evidence type="ECO:0000313" key="2">
    <source>
        <dbReference type="EMBL" id="TFZ00606.1"/>
    </source>
</evidence>
<comment type="caution">
    <text evidence="2">The sequence shown here is derived from an EMBL/GenBank/DDBJ whole genome shotgun (WGS) entry which is preliminary data.</text>
</comment>
<dbReference type="Gene3D" id="3.40.50.1110">
    <property type="entry name" value="SGNH hydrolase"/>
    <property type="match status" value="1"/>
</dbReference>
<dbReference type="Proteomes" id="UP000298180">
    <property type="component" value="Unassembled WGS sequence"/>
</dbReference>
<accession>A0A4Z0BMS2</accession>